<dbReference type="RefSeq" id="WP_127698372.1">
    <property type="nucleotide sequence ID" value="NZ_SACS01000006.1"/>
</dbReference>
<dbReference type="GO" id="GO:0006265">
    <property type="term" value="P:DNA topological change"/>
    <property type="evidence" value="ECO:0007669"/>
    <property type="project" value="InterPro"/>
</dbReference>
<dbReference type="Gene3D" id="3.30.65.10">
    <property type="entry name" value="Bacterial Topoisomerase I, domain 1"/>
    <property type="match status" value="3"/>
</dbReference>
<dbReference type="GO" id="GO:0003677">
    <property type="term" value="F:DNA binding"/>
    <property type="evidence" value="ECO:0007669"/>
    <property type="project" value="InterPro"/>
</dbReference>
<keyword evidence="3" id="KW-1185">Reference proteome</keyword>
<dbReference type="PANTHER" id="PTHR42785">
    <property type="entry name" value="DNA TOPOISOMERASE, TYPE IA, CORE"/>
    <property type="match status" value="1"/>
</dbReference>
<dbReference type="Pfam" id="PF01396">
    <property type="entry name" value="Zn_ribbon_Top1"/>
    <property type="match status" value="3"/>
</dbReference>
<feature type="domain" description="DNA topoisomerase type IA zn finger" evidence="1">
    <location>
        <begin position="64"/>
        <end position="95"/>
    </location>
</feature>
<accession>A0A437QZU2</accession>
<feature type="domain" description="DNA topoisomerase type IA zn finger" evidence="1">
    <location>
        <begin position="14"/>
        <end position="49"/>
    </location>
</feature>
<dbReference type="GO" id="GO:0003917">
    <property type="term" value="F:DNA topoisomerase type I (single strand cut, ATP-independent) activity"/>
    <property type="evidence" value="ECO:0007669"/>
    <property type="project" value="InterPro"/>
</dbReference>
<dbReference type="InterPro" id="IPR013498">
    <property type="entry name" value="Topo_IA_Znf"/>
</dbReference>
<evidence type="ECO:0000313" key="3">
    <source>
        <dbReference type="Proteomes" id="UP000283077"/>
    </source>
</evidence>
<dbReference type="PANTHER" id="PTHR42785:SF1">
    <property type="entry name" value="DNA TOPOISOMERASE"/>
    <property type="match status" value="1"/>
</dbReference>
<dbReference type="EMBL" id="SACS01000006">
    <property type="protein sequence ID" value="RVU40038.1"/>
    <property type="molecule type" value="Genomic_DNA"/>
</dbReference>
<dbReference type="InterPro" id="IPR000380">
    <property type="entry name" value="Topo_IA"/>
</dbReference>
<dbReference type="Proteomes" id="UP000283077">
    <property type="component" value="Unassembled WGS sequence"/>
</dbReference>
<organism evidence="2 3">
    <name type="scientific">Rheinheimera riviphila</name>
    <dbReference type="NCBI Taxonomy" id="1834037"/>
    <lineage>
        <taxon>Bacteria</taxon>
        <taxon>Pseudomonadati</taxon>
        <taxon>Pseudomonadota</taxon>
        <taxon>Gammaproteobacteria</taxon>
        <taxon>Chromatiales</taxon>
        <taxon>Chromatiaceae</taxon>
        <taxon>Rheinheimera</taxon>
    </lineage>
</organism>
<comment type="caution">
    <text evidence="2">The sequence shown here is derived from an EMBL/GenBank/DDBJ whole genome shotgun (WGS) entry which is preliminary data.</text>
</comment>
<evidence type="ECO:0000313" key="2">
    <source>
        <dbReference type="EMBL" id="RVU40038.1"/>
    </source>
</evidence>
<sequence length="179" mass="19625">MSETPLFAIPEHKQICPLCQHELVMKSGKHGPFLGCSHYPHCHYIQNLHPHDSTVVKLLTDTPCPSCNSPLAVKNGRYGMFIGCSNFPACHFIVHEEAPEVADVSCPLCHKGKLLERTSKFGKTFYGCDQYPGCDFVLNLKPTPGSCQHCGFGLLAEKPSAQGVKLICASKKCQLPQAE</sequence>
<name>A0A437QZU2_9GAMM</name>
<evidence type="ECO:0000259" key="1">
    <source>
        <dbReference type="Pfam" id="PF01396"/>
    </source>
</evidence>
<dbReference type="OrthoDB" id="6412825at2"/>
<reference evidence="2 3" key="1">
    <citation type="submission" date="2019-01" db="EMBL/GenBank/DDBJ databases">
        <authorList>
            <person name="Chen W.-M."/>
        </authorList>
    </citation>
    <scope>NUCLEOTIDE SEQUENCE [LARGE SCALE GENOMIC DNA]</scope>
    <source>
        <strain evidence="2 3">KYPC3</strain>
    </source>
</reference>
<dbReference type="GO" id="GO:0005694">
    <property type="term" value="C:chromosome"/>
    <property type="evidence" value="ECO:0007669"/>
    <property type="project" value="InterPro"/>
</dbReference>
<feature type="domain" description="DNA topoisomerase type IA zn finger" evidence="1">
    <location>
        <begin position="104"/>
        <end position="142"/>
    </location>
</feature>
<protein>
    <recommendedName>
        <fullName evidence="1">DNA topoisomerase type IA zn finger domain-containing protein</fullName>
    </recommendedName>
</protein>
<proteinExistence type="predicted"/>
<gene>
    <name evidence="2" type="ORF">EOE67_07230</name>
</gene>
<dbReference type="SUPFAM" id="SSF57783">
    <property type="entry name" value="Zinc beta-ribbon"/>
    <property type="match status" value="2"/>
</dbReference>
<dbReference type="AlphaFoldDB" id="A0A437QZU2"/>